<evidence type="ECO:0000313" key="2">
    <source>
        <dbReference type="Proteomes" id="UP000704712"/>
    </source>
</evidence>
<organism evidence="1 2">
    <name type="scientific">Phytophthora infestans</name>
    <name type="common">Potato late blight agent</name>
    <name type="synonym">Botrytis infestans</name>
    <dbReference type="NCBI Taxonomy" id="4787"/>
    <lineage>
        <taxon>Eukaryota</taxon>
        <taxon>Sar</taxon>
        <taxon>Stramenopiles</taxon>
        <taxon>Oomycota</taxon>
        <taxon>Peronosporomycetes</taxon>
        <taxon>Peronosporales</taxon>
        <taxon>Peronosporaceae</taxon>
        <taxon>Phytophthora</taxon>
    </lineage>
</organism>
<sequence>MCAILAAYARVHIGLVICVKKESWTHPHQDYAVKHAKMQLYVYSPCYAITRSECIPYRDNDTVPALEQYAPGWCALLELTSDHPRRIAMRTAFVQLKNKCETVRAWMNMYKDDELLAQSSDTQV</sequence>
<gene>
    <name evidence="1" type="ORF">GN958_ATG22485</name>
</gene>
<reference evidence="1" key="1">
    <citation type="submission" date="2020-03" db="EMBL/GenBank/DDBJ databases">
        <title>Hybrid Assembly of Korean Phytophthora infestans isolates.</title>
        <authorList>
            <person name="Prokchorchik M."/>
            <person name="Lee Y."/>
            <person name="Seo J."/>
            <person name="Cho J.-H."/>
            <person name="Park Y.-E."/>
            <person name="Jang D.-C."/>
            <person name="Im J.-S."/>
            <person name="Choi J.-G."/>
            <person name="Park H.-J."/>
            <person name="Lee G.-B."/>
            <person name="Lee Y.-G."/>
            <person name="Hong S.-Y."/>
            <person name="Cho K."/>
            <person name="Sohn K.H."/>
        </authorList>
    </citation>
    <scope>NUCLEOTIDE SEQUENCE</scope>
    <source>
        <strain evidence="1">KR_2_A2</strain>
    </source>
</reference>
<name>A0A8S9TNF8_PHYIN</name>
<dbReference type="EMBL" id="JAACNO010003127">
    <property type="protein sequence ID" value="KAF4128407.1"/>
    <property type="molecule type" value="Genomic_DNA"/>
</dbReference>
<proteinExistence type="predicted"/>
<dbReference type="Proteomes" id="UP000704712">
    <property type="component" value="Unassembled WGS sequence"/>
</dbReference>
<protein>
    <submittedName>
        <fullName evidence="1">Uncharacterized protein</fullName>
    </submittedName>
</protein>
<accession>A0A8S9TNF8</accession>
<dbReference type="AlphaFoldDB" id="A0A8S9TNF8"/>
<evidence type="ECO:0000313" key="1">
    <source>
        <dbReference type="EMBL" id="KAF4128407.1"/>
    </source>
</evidence>
<comment type="caution">
    <text evidence="1">The sequence shown here is derived from an EMBL/GenBank/DDBJ whole genome shotgun (WGS) entry which is preliminary data.</text>
</comment>